<feature type="transmembrane region" description="Helical" evidence="5">
    <location>
        <begin position="193"/>
        <end position="213"/>
    </location>
</feature>
<evidence type="ECO:0000256" key="3">
    <source>
        <dbReference type="ARBA" id="ARBA00022989"/>
    </source>
</evidence>
<keyword evidence="7" id="KW-1185">Reference proteome</keyword>
<dbReference type="PANTHER" id="PTHR23423">
    <property type="entry name" value="ORGANIC SOLUTE TRANSPORTER-RELATED"/>
    <property type="match status" value="1"/>
</dbReference>
<name>A0A0B1TL55_OESDE</name>
<keyword evidence="2 5" id="KW-0812">Transmembrane</keyword>
<keyword evidence="4 5" id="KW-0472">Membrane</keyword>
<dbReference type="Proteomes" id="UP000053660">
    <property type="component" value="Unassembled WGS sequence"/>
</dbReference>
<evidence type="ECO:0000256" key="1">
    <source>
        <dbReference type="ARBA" id="ARBA00004141"/>
    </source>
</evidence>
<proteinExistence type="predicted"/>
<evidence type="ECO:0000256" key="5">
    <source>
        <dbReference type="SAM" id="Phobius"/>
    </source>
</evidence>
<dbReference type="EMBL" id="KN549370">
    <property type="protein sequence ID" value="KHJ97989.1"/>
    <property type="molecule type" value="Genomic_DNA"/>
</dbReference>
<dbReference type="AlphaFoldDB" id="A0A0B1TL55"/>
<dbReference type="OrthoDB" id="5832279at2759"/>
<organism evidence="6 7">
    <name type="scientific">Oesophagostomum dentatum</name>
    <name type="common">Nodular worm</name>
    <dbReference type="NCBI Taxonomy" id="61180"/>
    <lineage>
        <taxon>Eukaryota</taxon>
        <taxon>Metazoa</taxon>
        <taxon>Ecdysozoa</taxon>
        <taxon>Nematoda</taxon>
        <taxon>Chromadorea</taxon>
        <taxon>Rhabditida</taxon>
        <taxon>Rhabditina</taxon>
        <taxon>Rhabditomorpha</taxon>
        <taxon>Strongyloidea</taxon>
        <taxon>Strongylidae</taxon>
        <taxon>Oesophagostomum</taxon>
    </lineage>
</organism>
<evidence type="ECO:0000313" key="6">
    <source>
        <dbReference type="EMBL" id="KHJ97989.1"/>
    </source>
</evidence>
<feature type="transmembrane region" description="Helical" evidence="5">
    <location>
        <begin position="161"/>
        <end position="181"/>
    </location>
</feature>
<feature type="transmembrane region" description="Helical" evidence="5">
    <location>
        <begin position="95"/>
        <end position="114"/>
    </location>
</feature>
<keyword evidence="3 5" id="KW-1133">Transmembrane helix</keyword>
<dbReference type="InterPro" id="IPR005178">
    <property type="entry name" value="Ostalpha/TMEM184C"/>
</dbReference>
<feature type="transmembrane region" description="Helical" evidence="5">
    <location>
        <begin position="64"/>
        <end position="83"/>
    </location>
</feature>
<feature type="transmembrane region" description="Helical" evidence="5">
    <location>
        <begin position="274"/>
        <end position="293"/>
    </location>
</feature>
<evidence type="ECO:0000256" key="2">
    <source>
        <dbReference type="ARBA" id="ARBA00022692"/>
    </source>
</evidence>
<gene>
    <name evidence="6" type="ORF">OESDEN_02020</name>
</gene>
<comment type="subcellular location">
    <subcellularLocation>
        <location evidence="1">Membrane</location>
        <topology evidence="1">Multi-pass membrane protein</topology>
    </subcellularLocation>
</comment>
<dbReference type="SMART" id="SM01417">
    <property type="entry name" value="Solute_trans_a"/>
    <property type="match status" value="1"/>
</dbReference>
<accession>A0A0B1TL55</accession>
<sequence length="323" mass="36041">MAELNCSEPIPIPDVQTFYASLSTSQYILLTAGAGIATAVITLGLVHLFHVWKYISDERIQTKLYFLSLLFPLLVTLSLASMFSPRSNPILTSIQVFYVQFCMYTTVSLCRVIYGGRERMCSVLSEEKAVVNFQVPPCCCCMVCLPKPAPSERTLRILECLSLQGAVVRAFIVILNCHFVSERPLETEHTLLITELSVIPSLLLALFGSHVIAKLTAPHIQQYKTVTMFRFADISLALFTAQLPLIFDLILIKFGIITCGPVQSALGNAKYINSFVQICEVFLLSLLASWLLAPEKSALFDKYPHRQVQLSGTHEKMLPNEEL</sequence>
<dbReference type="GO" id="GO:0016020">
    <property type="term" value="C:membrane"/>
    <property type="evidence" value="ECO:0007669"/>
    <property type="project" value="UniProtKB-SubCell"/>
</dbReference>
<protein>
    <submittedName>
        <fullName evidence="6">Uncharacterized protein</fullName>
    </submittedName>
</protein>
<reference evidence="6 7" key="1">
    <citation type="submission" date="2014-03" db="EMBL/GenBank/DDBJ databases">
        <title>Draft genome of the hookworm Oesophagostomum dentatum.</title>
        <authorList>
            <person name="Mitreva M."/>
        </authorList>
    </citation>
    <scope>NUCLEOTIDE SEQUENCE [LARGE SCALE GENOMIC DNA]</scope>
    <source>
        <strain evidence="6 7">OD-Hann</strain>
    </source>
</reference>
<feature type="transmembrane region" description="Helical" evidence="5">
    <location>
        <begin position="234"/>
        <end position="254"/>
    </location>
</feature>
<dbReference type="Pfam" id="PF03619">
    <property type="entry name" value="Solute_trans_a"/>
    <property type="match status" value="1"/>
</dbReference>
<feature type="transmembrane region" description="Helical" evidence="5">
    <location>
        <begin position="27"/>
        <end position="52"/>
    </location>
</feature>
<evidence type="ECO:0000313" key="7">
    <source>
        <dbReference type="Proteomes" id="UP000053660"/>
    </source>
</evidence>
<evidence type="ECO:0000256" key="4">
    <source>
        <dbReference type="ARBA" id="ARBA00023136"/>
    </source>
</evidence>